<dbReference type="GO" id="GO:0016020">
    <property type="term" value="C:membrane"/>
    <property type="evidence" value="ECO:0007669"/>
    <property type="project" value="TreeGrafter"/>
</dbReference>
<dbReference type="SUPFAM" id="SSF53474">
    <property type="entry name" value="alpha/beta-Hydrolases"/>
    <property type="match status" value="1"/>
</dbReference>
<sequence length="265" mass="28286">MEPIEPFFRDSGTGPGVVCFHSNASSSVQWRGLLELLAPRFRVLAPDSFGAGKSPAWPSDRIITLSDEVALVESVLARAGAPLTLVGHSYGAAVALIAALLNPSRVRAIALYEPTLFALLDAEVPPPNEADGIREVVADAGLALDANNQDAAAERFIDYWMGSGTWKRTPEQRKQPIAVAVANVRGWAHALFAEPTPLHAFRSLDVPVLYMVGKNSPSSSLGVARLLAGALPKVELVEFEGLGHMGPVTHPDVVNEVIARFVERG</sequence>
<organism evidence="2 3">
    <name type="scientific">Pseudomonas cavernicola</name>
    <dbReference type="NCBI Taxonomy" id="2320866"/>
    <lineage>
        <taxon>Bacteria</taxon>
        <taxon>Pseudomonadati</taxon>
        <taxon>Pseudomonadota</taxon>
        <taxon>Gammaproteobacteria</taxon>
        <taxon>Pseudomonadales</taxon>
        <taxon>Pseudomonadaceae</taxon>
        <taxon>Pseudomonas</taxon>
    </lineage>
</organism>
<dbReference type="PRINTS" id="PR00412">
    <property type="entry name" value="EPOXHYDRLASE"/>
</dbReference>
<accession>A0A418X8K5</accession>
<dbReference type="PANTHER" id="PTHR43798:SF33">
    <property type="entry name" value="HYDROLASE, PUTATIVE (AFU_ORTHOLOGUE AFUA_2G14860)-RELATED"/>
    <property type="match status" value="1"/>
</dbReference>
<protein>
    <submittedName>
        <fullName evidence="2">Alpha/beta hydrolase</fullName>
    </submittedName>
</protein>
<dbReference type="Gene3D" id="3.40.50.1820">
    <property type="entry name" value="alpha/beta hydrolase"/>
    <property type="match status" value="1"/>
</dbReference>
<dbReference type="Proteomes" id="UP000284021">
    <property type="component" value="Unassembled WGS sequence"/>
</dbReference>
<dbReference type="GO" id="GO:0016787">
    <property type="term" value="F:hydrolase activity"/>
    <property type="evidence" value="ECO:0007669"/>
    <property type="project" value="UniProtKB-KW"/>
</dbReference>
<dbReference type="InterPro" id="IPR000073">
    <property type="entry name" value="AB_hydrolase_1"/>
</dbReference>
<gene>
    <name evidence="2" type="ORF">D3879_23330</name>
</gene>
<dbReference type="InterPro" id="IPR050266">
    <property type="entry name" value="AB_hydrolase_sf"/>
</dbReference>
<dbReference type="PRINTS" id="PR00111">
    <property type="entry name" value="ABHYDROLASE"/>
</dbReference>
<evidence type="ECO:0000313" key="3">
    <source>
        <dbReference type="Proteomes" id="UP000284021"/>
    </source>
</evidence>
<keyword evidence="2" id="KW-0378">Hydrolase</keyword>
<keyword evidence="3" id="KW-1185">Reference proteome</keyword>
<feature type="domain" description="AB hydrolase-1" evidence="1">
    <location>
        <begin position="17"/>
        <end position="251"/>
    </location>
</feature>
<dbReference type="RefSeq" id="WP_119956600.1">
    <property type="nucleotide sequence ID" value="NZ_QYUR01000008.1"/>
</dbReference>
<dbReference type="InterPro" id="IPR029058">
    <property type="entry name" value="AB_hydrolase_fold"/>
</dbReference>
<dbReference type="AlphaFoldDB" id="A0A418X8K5"/>
<comment type="caution">
    <text evidence="2">The sequence shown here is derived from an EMBL/GenBank/DDBJ whole genome shotgun (WGS) entry which is preliminary data.</text>
</comment>
<name>A0A418X8K5_9PSED</name>
<proteinExistence type="predicted"/>
<dbReference type="Pfam" id="PF00561">
    <property type="entry name" value="Abhydrolase_1"/>
    <property type="match status" value="1"/>
</dbReference>
<dbReference type="InterPro" id="IPR000639">
    <property type="entry name" value="Epox_hydrolase-like"/>
</dbReference>
<evidence type="ECO:0000259" key="1">
    <source>
        <dbReference type="Pfam" id="PF00561"/>
    </source>
</evidence>
<evidence type="ECO:0000313" key="2">
    <source>
        <dbReference type="EMBL" id="RJG08800.1"/>
    </source>
</evidence>
<reference evidence="2 3" key="1">
    <citation type="submission" date="2018-09" db="EMBL/GenBank/DDBJ databases">
        <authorList>
            <person name="Zhu H."/>
        </authorList>
    </citation>
    <scope>NUCLEOTIDE SEQUENCE [LARGE SCALE GENOMIC DNA]</scope>
    <source>
        <strain evidence="2 3">K1S02-6</strain>
    </source>
</reference>
<dbReference type="EMBL" id="QYUR01000008">
    <property type="protein sequence ID" value="RJG08800.1"/>
    <property type="molecule type" value="Genomic_DNA"/>
</dbReference>
<dbReference type="OrthoDB" id="6117067at2"/>
<dbReference type="PANTHER" id="PTHR43798">
    <property type="entry name" value="MONOACYLGLYCEROL LIPASE"/>
    <property type="match status" value="1"/>
</dbReference>